<dbReference type="InterPro" id="IPR002155">
    <property type="entry name" value="Thiolase"/>
</dbReference>
<protein>
    <submittedName>
        <fullName evidence="2">Acetyl-CoA C-acyltransferase</fullName>
        <ecNumber evidence="2">2.3.1.9</ecNumber>
    </submittedName>
</protein>
<proteinExistence type="predicted"/>
<dbReference type="NCBIfam" id="NF006010">
    <property type="entry name" value="PRK08142.1"/>
    <property type="match status" value="1"/>
</dbReference>
<name>A0ABM6R1F1_PSEO1</name>
<dbReference type="SUPFAM" id="SSF53901">
    <property type="entry name" value="Thiolase-like"/>
    <property type="match status" value="2"/>
</dbReference>
<feature type="domain" description="Thiolase C-terminal" evidence="1">
    <location>
        <begin position="238"/>
        <end position="379"/>
    </location>
</feature>
<reference evidence="2 3" key="1">
    <citation type="submission" date="2018-01" db="EMBL/GenBank/DDBJ databases">
        <title>Tropical forage species Digitaria eriantha prevents oxidative stress under low temperature conditions by the incorporation of polyhydroxybutyrate-producing endophytic bacteria.</title>
        <authorList>
            <person name="Stritzler M."/>
            <person name="Ayub N."/>
        </authorList>
    </citation>
    <scope>NUCLEOTIDE SEQUENCE [LARGE SCALE GENOMIC DNA]</scope>
    <source>
        <strain evidence="2 3">FR1</strain>
    </source>
</reference>
<keyword evidence="2" id="KW-0012">Acyltransferase</keyword>
<dbReference type="PIRSF" id="PIRSF000429">
    <property type="entry name" value="Ac-CoA_Ac_transf"/>
    <property type="match status" value="1"/>
</dbReference>
<accession>A0ABM6R1F1</accession>
<dbReference type="InterPro" id="IPR016039">
    <property type="entry name" value="Thiolase-like"/>
</dbReference>
<dbReference type="EMBL" id="CP025738">
    <property type="protein sequence ID" value="AUO47318.1"/>
    <property type="molecule type" value="Genomic_DNA"/>
</dbReference>
<dbReference type="PANTHER" id="PTHR42870:SF1">
    <property type="entry name" value="NON-SPECIFIC LIPID-TRANSFER PROTEIN-LIKE 2"/>
    <property type="match status" value="1"/>
</dbReference>
<keyword evidence="3" id="KW-1185">Reference proteome</keyword>
<evidence type="ECO:0000313" key="3">
    <source>
        <dbReference type="Proteomes" id="UP000235315"/>
    </source>
</evidence>
<dbReference type="Pfam" id="PF22691">
    <property type="entry name" value="Thiolase_C_1"/>
    <property type="match status" value="1"/>
</dbReference>
<sequence length="384" mass="40312">MSSNAKAVIVGAYEHPGRDLPNHSAQQIHAQVALGALADAGLGLQDVDGFFCTGQLGFGAISLAEYIGLKRLRYTDSTFTGGSSYLCHVGHAALAVASGKCRIALVTQGARVRGIVRGAKLPPDTPEYAFEAPYGETNLGIYALAARRHMHEYGTTARQMAEVKAAASFHAQFNPNAMLRKPVTLDDVLASPFVADPLRRMDCCVVTDGGGAVIVTTPEIAAQLQRQSVQVLGHGEAIKHTMSGRLDMTYTAAVWSGPAAFEEAGVTPADIDYASIYDSFTITVLMTLEDLGFCKKGQGGAFAADGALRIGGRLPINTDGGGLCNNHPGYQGGMVKIIEAVRQLRGEAQPEVQVKNCRLALAHGTGGGISRLCSATLILARGDA</sequence>
<dbReference type="GO" id="GO:0003985">
    <property type="term" value="F:acetyl-CoA C-acetyltransferase activity"/>
    <property type="evidence" value="ECO:0007669"/>
    <property type="project" value="UniProtKB-EC"/>
</dbReference>
<evidence type="ECO:0000259" key="1">
    <source>
        <dbReference type="Pfam" id="PF22691"/>
    </source>
</evidence>
<dbReference type="Gene3D" id="3.40.47.10">
    <property type="match status" value="1"/>
</dbReference>
<evidence type="ECO:0000313" key="2">
    <source>
        <dbReference type="EMBL" id="AUO47318.1"/>
    </source>
</evidence>
<dbReference type="CDD" id="cd00829">
    <property type="entry name" value="SCP-x_thiolase"/>
    <property type="match status" value="1"/>
</dbReference>
<gene>
    <name evidence="2" type="ORF">C1C98_18645</name>
</gene>
<dbReference type="PANTHER" id="PTHR42870">
    <property type="entry name" value="ACETYL-COA C-ACETYLTRANSFERASE"/>
    <property type="match status" value="1"/>
</dbReference>
<dbReference type="Proteomes" id="UP000235315">
    <property type="component" value="Chromosome"/>
</dbReference>
<keyword evidence="2" id="KW-0808">Transferase</keyword>
<dbReference type="InterPro" id="IPR055140">
    <property type="entry name" value="Thiolase_C_2"/>
</dbReference>
<organism evidence="2 3">
    <name type="scientific">Pseudomonas ogarae (strain DSM 112162 / CECT 30235 / F113)</name>
    <dbReference type="NCBI Taxonomy" id="1114970"/>
    <lineage>
        <taxon>Bacteria</taxon>
        <taxon>Pseudomonadati</taxon>
        <taxon>Pseudomonadota</taxon>
        <taxon>Gammaproteobacteria</taxon>
        <taxon>Pseudomonadales</taxon>
        <taxon>Pseudomonadaceae</taxon>
        <taxon>Pseudomonas</taxon>
    </lineage>
</organism>
<dbReference type="EC" id="2.3.1.9" evidence="2"/>
<dbReference type="RefSeq" id="WP_014338891.1">
    <property type="nucleotide sequence ID" value="NC_016830.1"/>
</dbReference>